<keyword evidence="7" id="KW-1185">Reference proteome</keyword>
<dbReference type="Pfam" id="PF04616">
    <property type="entry name" value="Glyco_hydro_43"/>
    <property type="match status" value="1"/>
</dbReference>
<comment type="similarity">
    <text evidence="1 5">Belongs to the glycosyl hydrolase 43 family.</text>
</comment>
<dbReference type="SUPFAM" id="SSF75005">
    <property type="entry name" value="Arabinanase/levansucrase/invertase"/>
    <property type="match status" value="1"/>
</dbReference>
<evidence type="ECO:0000256" key="4">
    <source>
        <dbReference type="PIRSR" id="PIRSR606710-1"/>
    </source>
</evidence>
<evidence type="ECO:0000256" key="3">
    <source>
        <dbReference type="ARBA" id="ARBA00023295"/>
    </source>
</evidence>
<dbReference type="PANTHER" id="PTHR42812">
    <property type="entry name" value="BETA-XYLOSIDASE"/>
    <property type="match status" value="1"/>
</dbReference>
<dbReference type="AlphaFoldDB" id="A0A2J6TLD9"/>
<dbReference type="EMBL" id="KZ613777">
    <property type="protein sequence ID" value="PMD63853.1"/>
    <property type="molecule type" value="Genomic_DNA"/>
</dbReference>
<evidence type="ECO:0000256" key="2">
    <source>
        <dbReference type="ARBA" id="ARBA00022801"/>
    </source>
</evidence>
<evidence type="ECO:0000313" key="6">
    <source>
        <dbReference type="EMBL" id="PMD63853.1"/>
    </source>
</evidence>
<dbReference type="OrthoDB" id="408373at2759"/>
<dbReference type="STRING" id="1095630.A0A2J6TLD9"/>
<feature type="active site" description="Proton donor" evidence="4">
    <location>
        <position position="176"/>
    </location>
</feature>
<dbReference type="InParanoid" id="A0A2J6TLD9"/>
<sequence length="447" mass="49399">MFLSSVTIEGLLALRLYFVPDWDDTYFCASSSFLVFPGIPIHASRDLIDYKLVSNALRRPEQEPGLNTAKRATSGIWASTIRYREGIFYVVTSLVYDDYPKNARNRFDSFVITSTVCSASWSNPFHFIDDDGQLYIVGTHVWEAQPGIQMVTLDLKTGAIGPYINIWNGSGASAPEGPHIYNKDGYYYLLIAEGGTGSGHMVTTGRSKNINGPYESNLFQHSDDNWWAVALSVRQVPDGSYPMGRETWPVFTKVSANMNSWHLEPEDPLEDGEGSLVVSSAHLDFPPGSNLSLEFVHWRFTANGSYIVSPPGHSNSLQLASSLSNLTGADGRSAELKGQTFIARPLQEAEVGVTVFLDQLHHWDLGIVMSSNSTSTVTASYKRPSSNITNLVPYLRLRGITAVPSFIFHDLAIVLWPAAWKNRITLEIRISNITHYTFSAGPASSQS</sequence>
<evidence type="ECO:0000256" key="5">
    <source>
        <dbReference type="RuleBase" id="RU361187"/>
    </source>
</evidence>
<dbReference type="GeneID" id="36592671"/>
<keyword evidence="3 5" id="KW-0326">Glycosidase</keyword>
<keyword evidence="2 5" id="KW-0378">Hydrolase</keyword>
<feature type="active site" description="Proton acceptor" evidence="4">
    <location>
        <position position="23"/>
    </location>
</feature>
<evidence type="ECO:0000256" key="1">
    <source>
        <dbReference type="ARBA" id="ARBA00009865"/>
    </source>
</evidence>
<dbReference type="GO" id="GO:0004553">
    <property type="term" value="F:hydrolase activity, hydrolyzing O-glycosyl compounds"/>
    <property type="evidence" value="ECO:0007669"/>
    <property type="project" value="InterPro"/>
</dbReference>
<dbReference type="PANTHER" id="PTHR42812:SF17">
    <property type="entry name" value="BETA-XYLOSIDASE C-TERMINAL CONCANAVALIN A-LIKE DOMAIN-CONTAINING PROTEIN-RELATED"/>
    <property type="match status" value="1"/>
</dbReference>
<protein>
    <submittedName>
        <fullName evidence="6">Glycoside hydrolase family 43 protein</fullName>
    </submittedName>
</protein>
<organism evidence="6 7">
    <name type="scientific">Hyaloscypha bicolor E</name>
    <dbReference type="NCBI Taxonomy" id="1095630"/>
    <lineage>
        <taxon>Eukaryota</taxon>
        <taxon>Fungi</taxon>
        <taxon>Dikarya</taxon>
        <taxon>Ascomycota</taxon>
        <taxon>Pezizomycotina</taxon>
        <taxon>Leotiomycetes</taxon>
        <taxon>Helotiales</taxon>
        <taxon>Hyaloscyphaceae</taxon>
        <taxon>Hyaloscypha</taxon>
        <taxon>Hyaloscypha bicolor</taxon>
    </lineage>
</organism>
<dbReference type="Gene3D" id="2.115.10.20">
    <property type="entry name" value="Glycosyl hydrolase domain, family 43"/>
    <property type="match status" value="1"/>
</dbReference>
<dbReference type="GO" id="GO:0005975">
    <property type="term" value="P:carbohydrate metabolic process"/>
    <property type="evidence" value="ECO:0007669"/>
    <property type="project" value="InterPro"/>
</dbReference>
<gene>
    <name evidence="6" type="ORF">K444DRAFT_641199</name>
</gene>
<evidence type="ECO:0000313" key="7">
    <source>
        <dbReference type="Proteomes" id="UP000235371"/>
    </source>
</evidence>
<name>A0A2J6TLD9_9HELO</name>
<dbReference type="Gene3D" id="2.60.120.200">
    <property type="match status" value="1"/>
</dbReference>
<dbReference type="InterPro" id="IPR006710">
    <property type="entry name" value="Glyco_hydro_43"/>
</dbReference>
<dbReference type="InterPro" id="IPR023296">
    <property type="entry name" value="Glyco_hydro_beta-prop_sf"/>
</dbReference>
<dbReference type="InterPro" id="IPR051795">
    <property type="entry name" value="Glycosyl_Hydrlase_43"/>
</dbReference>
<reference evidence="6 7" key="1">
    <citation type="submission" date="2016-04" db="EMBL/GenBank/DDBJ databases">
        <title>A degradative enzymes factory behind the ericoid mycorrhizal symbiosis.</title>
        <authorList>
            <consortium name="DOE Joint Genome Institute"/>
            <person name="Martino E."/>
            <person name="Morin E."/>
            <person name="Grelet G."/>
            <person name="Kuo A."/>
            <person name="Kohler A."/>
            <person name="Daghino S."/>
            <person name="Barry K."/>
            <person name="Choi C."/>
            <person name="Cichocki N."/>
            <person name="Clum A."/>
            <person name="Copeland A."/>
            <person name="Hainaut M."/>
            <person name="Haridas S."/>
            <person name="Labutti K."/>
            <person name="Lindquist E."/>
            <person name="Lipzen A."/>
            <person name="Khouja H.-R."/>
            <person name="Murat C."/>
            <person name="Ohm R."/>
            <person name="Olson A."/>
            <person name="Spatafora J."/>
            <person name="Veneault-Fourrey C."/>
            <person name="Henrissat B."/>
            <person name="Grigoriev I."/>
            <person name="Martin F."/>
            <person name="Perotto S."/>
        </authorList>
    </citation>
    <scope>NUCLEOTIDE SEQUENCE [LARGE SCALE GENOMIC DNA]</scope>
    <source>
        <strain evidence="6 7">E</strain>
    </source>
</reference>
<accession>A0A2J6TLD9</accession>
<proteinExistence type="inferred from homology"/>
<dbReference type="RefSeq" id="XP_024740757.1">
    <property type="nucleotide sequence ID" value="XM_024884594.1"/>
</dbReference>
<dbReference type="Proteomes" id="UP000235371">
    <property type="component" value="Unassembled WGS sequence"/>
</dbReference>